<evidence type="ECO:0000313" key="2">
    <source>
        <dbReference type="Proteomes" id="UP000024635"/>
    </source>
</evidence>
<protein>
    <submittedName>
        <fullName evidence="1">Uncharacterized protein</fullName>
    </submittedName>
</protein>
<dbReference type="EMBL" id="JARK01001380">
    <property type="protein sequence ID" value="EYC13408.1"/>
    <property type="molecule type" value="Genomic_DNA"/>
</dbReference>
<keyword evidence="2" id="KW-1185">Reference proteome</keyword>
<sequence length="68" mass="7721">MRRARELRRQRGDIEDMEDVMEQLLLDGDRAARMSESAQCIFRDSGSAGIEARSVVGQTVDPRSIRLL</sequence>
<gene>
    <name evidence="1" type="primary">Acey_s0044.g975</name>
    <name evidence="1" type="ORF">Y032_0044g975</name>
</gene>
<accession>A0A016UFL8</accession>
<comment type="caution">
    <text evidence="1">The sequence shown here is derived from an EMBL/GenBank/DDBJ whole genome shotgun (WGS) entry which is preliminary data.</text>
</comment>
<name>A0A016UFL8_9BILA</name>
<reference evidence="2" key="1">
    <citation type="journal article" date="2015" name="Nat. Genet.">
        <title>The genome and transcriptome of the zoonotic hookworm Ancylostoma ceylanicum identify infection-specific gene families.</title>
        <authorList>
            <person name="Schwarz E.M."/>
            <person name="Hu Y."/>
            <person name="Antoshechkin I."/>
            <person name="Miller M.M."/>
            <person name="Sternberg P.W."/>
            <person name="Aroian R.V."/>
        </authorList>
    </citation>
    <scope>NUCLEOTIDE SEQUENCE</scope>
    <source>
        <strain evidence="2">HY135</strain>
    </source>
</reference>
<organism evidence="1 2">
    <name type="scientific">Ancylostoma ceylanicum</name>
    <dbReference type="NCBI Taxonomy" id="53326"/>
    <lineage>
        <taxon>Eukaryota</taxon>
        <taxon>Metazoa</taxon>
        <taxon>Ecdysozoa</taxon>
        <taxon>Nematoda</taxon>
        <taxon>Chromadorea</taxon>
        <taxon>Rhabditida</taxon>
        <taxon>Rhabditina</taxon>
        <taxon>Rhabditomorpha</taxon>
        <taxon>Strongyloidea</taxon>
        <taxon>Ancylostomatidae</taxon>
        <taxon>Ancylostomatinae</taxon>
        <taxon>Ancylostoma</taxon>
    </lineage>
</organism>
<dbReference type="AlphaFoldDB" id="A0A016UFL8"/>
<evidence type="ECO:0000313" key="1">
    <source>
        <dbReference type="EMBL" id="EYC13408.1"/>
    </source>
</evidence>
<proteinExistence type="predicted"/>
<dbReference type="Proteomes" id="UP000024635">
    <property type="component" value="Unassembled WGS sequence"/>
</dbReference>